<keyword evidence="14 17" id="KW-1133">Transmembrane helix</keyword>
<dbReference type="PANTHER" id="PTHR46065">
    <property type="entry name" value="E3 UBIQUITIN-PROTEIN LIGASE MARCH 2/3 FAMILY MEMBER"/>
    <property type="match status" value="1"/>
</dbReference>
<evidence type="ECO:0000256" key="16">
    <source>
        <dbReference type="ARBA" id="ARBA00023329"/>
    </source>
</evidence>
<comment type="catalytic activity">
    <reaction evidence="1">
        <text>S-ubiquitinyl-[E2 ubiquitin-conjugating enzyme]-L-cysteine + [acceptor protein]-L-lysine = [E2 ubiquitin-conjugating enzyme]-L-cysteine + N(6)-ubiquitinyl-[acceptor protein]-L-lysine.</text>
        <dbReference type="EC" id="2.3.2.27"/>
    </reaction>
</comment>
<dbReference type="SMART" id="SM00744">
    <property type="entry name" value="RINGv"/>
    <property type="match status" value="1"/>
</dbReference>
<dbReference type="GO" id="GO:0061630">
    <property type="term" value="F:ubiquitin protein ligase activity"/>
    <property type="evidence" value="ECO:0007669"/>
    <property type="project" value="UniProtKB-EC"/>
</dbReference>
<dbReference type="GO" id="GO:0016567">
    <property type="term" value="P:protein ubiquitination"/>
    <property type="evidence" value="ECO:0007669"/>
    <property type="project" value="TreeGrafter"/>
</dbReference>
<feature type="transmembrane region" description="Helical" evidence="17">
    <location>
        <begin position="119"/>
        <end position="141"/>
    </location>
</feature>
<reference evidence="19" key="2">
    <citation type="submission" date="2025-09" db="UniProtKB">
        <authorList>
            <consortium name="Ensembl"/>
        </authorList>
    </citation>
    <scope>IDENTIFICATION</scope>
</reference>
<keyword evidence="6" id="KW-0254">Endocytosis</keyword>
<evidence type="ECO:0000259" key="18">
    <source>
        <dbReference type="PROSITE" id="PS51292"/>
    </source>
</evidence>
<proteinExistence type="predicted"/>
<feature type="transmembrane region" description="Helical" evidence="17">
    <location>
        <begin position="153"/>
        <end position="176"/>
    </location>
</feature>
<comment type="subcellular location">
    <subcellularLocation>
        <location evidence="2">Cytoplasmic vesicle membrane</location>
        <topology evidence="2">Multi-pass membrane protein</topology>
    </subcellularLocation>
    <subcellularLocation>
        <location evidence="3">Early endosome membrane</location>
        <topology evidence="3">Multi-pass membrane protein</topology>
    </subcellularLocation>
</comment>
<organism evidence="19 20">
    <name type="scientific">Kryptolebias marmoratus</name>
    <name type="common">Mangrove killifish</name>
    <name type="synonym">Rivulus marmoratus</name>
    <dbReference type="NCBI Taxonomy" id="37003"/>
    <lineage>
        <taxon>Eukaryota</taxon>
        <taxon>Metazoa</taxon>
        <taxon>Chordata</taxon>
        <taxon>Craniata</taxon>
        <taxon>Vertebrata</taxon>
        <taxon>Euteleostomi</taxon>
        <taxon>Actinopterygii</taxon>
        <taxon>Neopterygii</taxon>
        <taxon>Teleostei</taxon>
        <taxon>Neoteleostei</taxon>
        <taxon>Acanthomorphata</taxon>
        <taxon>Ovalentaria</taxon>
        <taxon>Atherinomorphae</taxon>
        <taxon>Cyprinodontiformes</taxon>
        <taxon>Rivulidae</taxon>
        <taxon>Kryptolebias</taxon>
    </lineage>
</organism>
<evidence type="ECO:0000256" key="3">
    <source>
        <dbReference type="ARBA" id="ARBA00004520"/>
    </source>
</evidence>
<dbReference type="InterPro" id="IPR013083">
    <property type="entry name" value="Znf_RING/FYVE/PHD"/>
</dbReference>
<dbReference type="InterPro" id="IPR011016">
    <property type="entry name" value="Znf_RING-CH"/>
</dbReference>
<evidence type="ECO:0000256" key="10">
    <source>
        <dbReference type="ARBA" id="ARBA00022753"/>
    </source>
</evidence>
<dbReference type="Pfam" id="PF12906">
    <property type="entry name" value="RINGv"/>
    <property type="match status" value="1"/>
</dbReference>
<evidence type="ECO:0000256" key="14">
    <source>
        <dbReference type="ARBA" id="ARBA00022989"/>
    </source>
</evidence>
<dbReference type="GO" id="GO:0008270">
    <property type="term" value="F:zinc ion binding"/>
    <property type="evidence" value="ECO:0007669"/>
    <property type="project" value="UniProtKB-KW"/>
</dbReference>
<comment type="pathway">
    <text evidence="4">Protein modification; protein ubiquitination.</text>
</comment>
<keyword evidence="15 17" id="KW-0472">Membrane</keyword>
<evidence type="ECO:0000256" key="8">
    <source>
        <dbReference type="ARBA" id="ARBA00022692"/>
    </source>
</evidence>
<dbReference type="GO" id="GO:0031901">
    <property type="term" value="C:early endosome membrane"/>
    <property type="evidence" value="ECO:0007669"/>
    <property type="project" value="UniProtKB-SubCell"/>
</dbReference>
<sequence>MSIHPSIHFLPIISGSITEANSSRRDSPYPLLFVLLRGVPEEAVCRICHDSGVQEELLCPCECAGARAPVHRSCLEQRLAASRTGSCELCHCRFAVRKKPRPLLEWLQISGLQQETRTLFGDLVCFLLITPLATISGWLCLRRAVDHLYFSSQLEAVGLIALTVTLFTIYLFWALVGIDINCLITPAVPSLLVPVLDMPAPCKLSQLQTHHWPAHGPDCFWVFFVRMCLLAMNQ</sequence>
<dbReference type="Ensembl" id="ENSKMAT00000016662.1">
    <property type="protein sequence ID" value="ENSKMAP00000016431.1"/>
    <property type="gene ID" value="ENSKMAG00000012260.1"/>
</dbReference>
<evidence type="ECO:0000256" key="2">
    <source>
        <dbReference type="ARBA" id="ARBA00004439"/>
    </source>
</evidence>
<keyword evidence="10" id="KW-0967">Endosome</keyword>
<evidence type="ECO:0000256" key="15">
    <source>
        <dbReference type="ARBA" id="ARBA00023136"/>
    </source>
</evidence>
<evidence type="ECO:0000256" key="9">
    <source>
        <dbReference type="ARBA" id="ARBA00022723"/>
    </source>
</evidence>
<name>A0A3Q3AJG0_KRYMA</name>
<evidence type="ECO:0000256" key="17">
    <source>
        <dbReference type="SAM" id="Phobius"/>
    </source>
</evidence>
<feature type="domain" description="RING-CH-type" evidence="18">
    <location>
        <begin position="37"/>
        <end position="97"/>
    </location>
</feature>
<keyword evidence="11" id="KW-0863">Zinc-finger</keyword>
<dbReference type="SUPFAM" id="SSF57850">
    <property type="entry name" value="RING/U-box"/>
    <property type="match status" value="1"/>
</dbReference>
<dbReference type="EC" id="2.3.2.27" evidence="5"/>
<reference evidence="19" key="1">
    <citation type="submission" date="2025-08" db="UniProtKB">
        <authorList>
            <consortium name="Ensembl"/>
        </authorList>
    </citation>
    <scope>IDENTIFICATION</scope>
</reference>
<dbReference type="Gene3D" id="3.30.40.10">
    <property type="entry name" value="Zinc/RING finger domain, C3HC4 (zinc finger)"/>
    <property type="match status" value="1"/>
</dbReference>
<dbReference type="GO" id="GO:0006897">
    <property type="term" value="P:endocytosis"/>
    <property type="evidence" value="ECO:0007669"/>
    <property type="project" value="UniProtKB-KW"/>
</dbReference>
<dbReference type="Proteomes" id="UP000264800">
    <property type="component" value="Unplaced"/>
</dbReference>
<dbReference type="AlphaFoldDB" id="A0A3Q3AJG0"/>
<evidence type="ECO:0000256" key="6">
    <source>
        <dbReference type="ARBA" id="ARBA00022583"/>
    </source>
</evidence>
<keyword evidence="16" id="KW-0968">Cytoplasmic vesicle</keyword>
<dbReference type="PROSITE" id="PS51292">
    <property type="entry name" value="ZF_RING_CH"/>
    <property type="match status" value="1"/>
</dbReference>
<dbReference type="PANTHER" id="PTHR46065:SF2">
    <property type="entry name" value="E3 UBIQUITIN-PROTEIN LIGASE MARCHF3"/>
    <property type="match status" value="1"/>
</dbReference>
<keyword evidence="20" id="KW-1185">Reference proteome</keyword>
<accession>A0A3Q3AJG0</accession>
<evidence type="ECO:0000256" key="12">
    <source>
        <dbReference type="ARBA" id="ARBA00022786"/>
    </source>
</evidence>
<evidence type="ECO:0000256" key="11">
    <source>
        <dbReference type="ARBA" id="ARBA00022771"/>
    </source>
</evidence>
<keyword evidence="13" id="KW-0862">Zinc</keyword>
<keyword evidence="8 17" id="KW-0812">Transmembrane</keyword>
<evidence type="ECO:0000256" key="13">
    <source>
        <dbReference type="ARBA" id="ARBA00022833"/>
    </source>
</evidence>
<evidence type="ECO:0000256" key="7">
    <source>
        <dbReference type="ARBA" id="ARBA00022679"/>
    </source>
</evidence>
<protein>
    <recommendedName>
        <fullName evidence="5">RING-type E3 ubiquitin transferase</fullName>
        <ecNumber evidence="5">2.3.2.27</ecNumber>
    </recommendedName>
</protein>
<evidence type="ECO:0000313" key="20">
    <source>
        <dbReference type="Proteomes" id="UP000264800"/>
    </source>
</evidence>
<evidence type="ECO:0000256" key="5">
    <source>
        <dbReference type="ARBA" id="ARBA00012483"/>
    </source>
</evidence>
<dbReference type="GeneTree" id="ENSGT00940000159206"/>
<dbReference type="STRING" id="37003.ENSKMAP00000016431"/>
<keyword evidence="12" id="KW-0833">Ubl conjugation pathway</keyword>
<keyword evidence="9" id="KW-0479">Metal-binding</keyword>
<keyword evidence="7" id="KW-0808">Transferase</keyword>
<evidence type="ECO:0000256" key="4">
    <source>
        <dbReference type="ARBA" id="ARBA00004906"/>
    </source>
</evidence>
<evidence type="ECO:0000256" key="1">
    <source>
        <dbReference type="ARBA" id="ARBA00000900"/>
    </source>
</evidence>
<evidence type="ECO:0000313" key="19">
    <source>
        <dbReference type="Ensembl" id="ENSKMAP00000016431.1"/>
    </source>
</evidence>